<feature type="domain" description="PPIase FKBP-type" evidence="1">
    <location>
        <begin position="17"/>
        <end position="79"/>
    </location>
</feature>
<dbReference type="EMBL" id="GFPF01008652">
    <property type="protein sequence ID" value="MAA19798.1"/>
    <property type="molecule type" value="Transcribed_RNA"/>
</dbReference>
<reference evidence="2" key="1">
    <citation type="journal article" date="2017" name="Parasit. Vectors">
        <title>Sialotranscriptomics of Rhipicephalus zambeziensis reveals intricate expression profiles of secretory proteins and suggests tight temporal transcriptional regulation during blood-feeding.</title>
        <authorList>
            <person name="de Castro M.H."/>
            <person name="de Klerk D."/>
            <person name="Pienaar R."/>
            <person name="Rees D.J.G."/>
            <person name="Mans B.J."/>
        </authorList>
    </citation>
    <scope>NUCLEOTIDE SEQUENCE</scope>
    <source>
        <tissue evidence="2">Salivary glands</tissue>
    </source>
</reference>
<proteinExistence type="predicted"/>
<organism evidence="2">
    <name type="scientific">Rhipicephalus zambeziensis</name>
    <dbReference type="NCBI Taxonomy" id="60191"/>
    <lineage>
        <taxon>Eukaryota</taxon>
        <taxon>Metazoa</taxon>
        <taxon>Ecdysozoa</taxon>
        <taxon>Arthropoda</taxon>
        <taxon>Chelicerata</taxon>
        <taxon>Arachnida</taxon>
        <taxon>Acari</taxon>
        <taxon>Parasitiformes</taxon>
        <taxon>Ixodida</taxon>
        <taxon>Ixodoidea</taxon>
        <taxon>Ixodidae</taxon>
        <taxon>Rhipicephalinae</taxon>
        <taxon>Rhipicephalus</taxon>
        <taxon>Rhipicephalus</taxon>
    </lineage>
</organism>
<name>A0A224YQD3_9ACAR</name>
<evidence type="ECO:0000313" key="2">
    <source>
        <dbReference type="EMBL" id="MAA19798.1"/>
    </source>
</evidence>
<dbReference type="Gene3D" id="3.10.50.40">
    <property type="match status" value="1"/>
</dbReference>
<accession>A0A224YQD3</accession>
<sequence length="79" mass="8948">MKKILVHGSGDRVPCHAMVDFHCTTYVQSSCTERVDSSLMRNTLFRCYLKEAGVPGLQIALRSMRVGEECHFRVVPEYG</sequence>
<evidence type="ECO:0000259" key="1">
    <source>
        <dbReference type="Pfam" id="PF00254"/>
    </source>
</evidence>
<protein>
    <submittedName>
        <fullName evidence="2">Protein containing FKBP-C domain</fullName>
    </submittedName>
</protein>
<dbReference type="Pfam" id="PF00254">
    <property type="entry name" value="FKBP_C"/>
    <property type="match status" value="1"/>
</dbReference>
<dbReference type="InterPro" id="IPR046357">
    <property type="entry name" value="PPIase_dom_sf"/>
</dbReference>
<dbReference type="GO" id="GO:0003755">
    <property type="term" value="F:peptidyl-prolyl cis-trans isomerase activity"/>
    <property type="evidence" value="ECO:0007669"/>
    <property type="project" value="InterPro"/>
</dbReference>
<dbReference type="SUPFAM" id="SSF54534">
    <property type="entry name" value="FKBP-like"/>
    <property type="match status" value="1"/>
</dbReference>
<dbReference type="AlphaFoldDB" id="A0A224YQD3"/>
<dbReference type="InterPro" id="IPR001179">
    <property type="entry name" value="PPIase_FKBP_dom"/>
</dbReference>